<reference evidence="4 5" key="1">
    <citation type="submission" date="2016-04" db="EMBL/GenBank/DDBJ databases">
        <title>Chloroflexus islandicus sp. nov., a thermophilic filamentous anoxygenic phototrophic bacterium from geyser Strokkur (Iceland).</title>
        <authorList>
            <person name="Gaisin V.A."/>
            <person name="Kalashnikov A.M."/>
            <person name="Sukhacheva M.V."/>
            <person name="Grouzdev D.S."/>
            <person name="Ivanov T.M."/>
            <person name="Kuznetsov B."/>
            <person name="Gorlenko V.M."/>
        </authorList>
    </citation>
    <scope>NUCLEOTIDE SEQUENCE [LARGE SCALE GENOMIC DNA]</scope>
    <source>
        <strain evidence="5">isl-2</strain>
    </source>
</reference>
<dbReference type="Proteomes" id="UP000078287">
    <property type="component" value="Unassembled WGS sequence"/>
</dbReference>
<keyword evidence="2 3" id="KW-0663">Pyridoxal phosphate</keyword>
<dbReference type="PROSITE" id="PS00600">
    <property type="entry name" value="AA_TRANSFER_CLASS_3"/>
    <property type="match status" value="1"/>
</dbReference>
<comment type="caution">
    <text evidence="4">The sequence shown here is derived from an EMBL/GenBank/DDBJ whole genome shotgun (WGS) entry which is preliminary data.</text>
</comment>
<evidence type="ECO:0000256" key="3">
    <source>
        <dbReference type="RuleBase" id="RU003560"/>
    </source>
</evidence>
<dbReference type="Gene3D" id="3.90.1150.10">
    <property type="entry name" value="Aspartate Aminotransferase, domain 1"/>
    <property type="match status" value="1"/>
</dbReference>
<dbReference type="InterPro" id="IPR015422">
    <property type="entry name" value="PyrdxlP-dep_Trfase_small"/>
</dbReference>
<dbReference type="CDD" id="cd00610">
    <property type="entry name" value="OAT_like"/>
    <property type="match status" value="1"/>
</dbReference>
<dbReference type="SUPFAM" id="SSF53383">
    <property type="entry name" value="PLP-dependent transferases"/>
    <property type="match status" value="1"/>
</dbReference>
<dbReference type="InterPro" id="IPR005814">
    <property type="entry name" value="Aminotrans_3"/>
</dbReference>
<dbReference type="AlphaFoldDB" id="A0A178MCG5"/>
<dbReference type="PANTHER" id="PTHR43713:SF3">
    <property type="entry name" value="GLUTAMATE-1-SEMIALDEHYDE 2,1-AMINOMUTASE 1, CHLOROPLASTIC-RELATED"/>
    <property type="match status" value="1"/>
</dbReference>
<sequence length="445" mass="47284">MSLEQLYRQRFAGSAVLAQRALQRFPGGATHDGRYADPFPLFMERANGPYKWDVDDNRMIDYWCGHGALLLGHGHPAIVEAIERQAPVSTHLGASHRLELEWADLIAELIPGAERIRFTASGSEATTLALRLARAATGKTTLIRFAGHFHGWHDALAPGADPDDPNRGVLPETLASLIILPTDLEQVEATLASRNDVAAVILEPTGASYGSIPLPADFLPGLRELTHRYGVLLIADEIVTGFRVAPGGACARAGITPDLVCLAKIVAGGLPGGALAGRAELLDLLAHDEHGPRGRIRQQGTFNANPLSAAAGIAMLRAVATGEPGAIAAQRGELLVKMLNELFASKGLRGWTAFGDGSIFHVFVDPATDLAPGDIPRNLPLATLKRGGDARFLRRLRMALHLNGVDLMRGRSGFVSAVHSEADIRATVAAVAASIEMVLSEDEGV</sequence>
<dbReference type="RefSeq" id="WP_066787233.1">
    <property type="nucleotide sequence ID" value="NZ_LWQS01000052.1"/>
</dbReference>
<accession>A0A178MCG5</accession>
<dbReference type="InterPro" id="IPR015424">
    <property type="entry name" value="PyrdxlP-dep_Trfase"/>
</dbReference>
<keyword evidence="4" id="KW-0808">Transferase</keyword>
<organism evidence="4 5">
    <name type="scientific">Chloroflexus islandicus</name>
    <dbReference type="NCBI Taxonomy" id="1707952"/>
    <lineage>
        <taxon>Bacteria</taxon>
        <taxon>Bacillati</taxon>
        <taxon>Chloroflexota</taxon>
        <taxon>Chloroflexia</taxon>
        <taxon>Chloroflexales</taxon>
        <taxon>Chloroflexineae</taxon>
        <taxon>Chloroflexaceae</taxon>
        <taxon>Chloroflexus</taxon>
    </lineage>
</organism>
<name>A0A178MCG5_9CHLR</name>
<protein>
    <submittedName>
        <fullName evidence="4">Aminotransferase class III</fullName>
    </submittedName>
</protein>
<evidence type="ECO:0000256" key="1">
    <source>
        <dbReference type="ARBA" id="ARBA00001933"/>
    </source>
</evidence>
<dbReference type="EMBL" id="LWQS01000052">
    <property type="protein sequence ID" value="OAN45745.1"/>
    <property type="molecule type" value="Genomic_DNA"/>
</dbReference>
<evidence type="ECO:0000256" key="2">
    <source>
        <dbReference type="ARBA" id="ARBA00022898"/>
    </source>
</evidence>
<comment type="cofactor">
    <cofactor evidence="1">
        <name>pyridoxal 5'-phosphate</name>
        <dbReference type="ChEBI" id="CHEBI:597326"/>
    </cofactor>
</comment>
<evidence type="ECO:0000313" key="4">
    <source>
        <dbReference type="EMBL" id="OAN45745.1"/>
    </source>
</evidence>
<dbReference type="GO" id="GO:0030170">
    <property type="term" value="F:pyridoxal phosphate binding"/>
    <property type="evidence" value="ECO:0007669"/>
    <property type="project" value="InterPro"/>
</dbReference>
<dbReference type="OrthoDB" id="9807885at2"/>
<gene>
    <name evidence="4" type="ORF">A6A03_14030</name>
</gene>
<dbReference type="STRING" id="1707952.A6A03_14030"/>
<dbReference type="Pfam" id="PF00202">
    <property type="entry name" value="Aminotran_3"/>
    <property type="match status" value="1"/>
</dbReference>
<dbReference type="InterPro" id="IPR049704">
    <property type="entry name" value="Aminotrans_3_PPA_site"/>
</dbReference>
<dbReference type="PANTHER" id="PTHR43713">
    <property type="entry name" value="GLUTAMATE-1-SEMIALDEHYDE 2,1-AMINOMUTASE"/>
    <property type="match status" value="1"/>
</dbReference>
<comment type="similarity">
    <text evidence="3">Belongs to the class-III pyridoxal-phosphate-dependent aminotransferase family.</text>
</comment>
<evidence type="ECO:0000313" key="5">
    <source>
        <dbReference type="Proteomes" id="UP000078287"/>
    </source>
</evidence>
<proteinExistence type="inferred from homology"/>
<dbReference type="InterPro" id="IPR015421">
    <property type="entry name" value="PyrdxlP-dep_Trfase_major"/>
</dbReference>
<keyword evidence="5" id="KW-1185">Reference proteome</keyword>
<keyword evidence="4" id="KW-0032">Aminotransferase</keyword>
<dbReference type="Gene3D" id="3.40.640.10">
    <property type="entry name" value="Type I PLP-dependent aspartate aminotransferase-like (Major domain)"/>
    <property type="match status" value="1"/>
</dbReference>
<dbReference type="GO" id="GO:0008483">
    <property type="term" value="F:transaminase activity"/>
    <property type="evidence" value="ECO:0007669"/>
    <property type="project" value="UniProtKB-KW"/>
</dbReference>